<reference evidence="2" key="1">
    <citation type="submission" date="2019-03" db="EMBL/GenBank/DDBJ databases">
        <title>Long read genome sequence of the mycoparasitic Pythium oligandrum ATCC 38472 isolated from sugarbeet rhizosphere.</title>
        <authorList>
            <person name="Gaulin E."/>
        </authorList>
    </citation>
    <scope>NUCLEOTIDE SEQUENCE</scope>
    <source>
        <strain evidence="2">ATCC 38472_TT</strain>
    </source>
</reference>
<dbReference type="InterPro" id="IPR016024">
    <property type="entry name" value="ARM-type_fold"/>
</dbReference>
<name>A0A8K1FHP3_PYTOL</name>
<sequence>MTQQSARGASWASDAEEKRCATPVEEQAAAVEDDRSVVILTTNELEPLENPSVEVIALAMQQLQCSDDWLVQHEAITQLRRAIVHHMSSRLTDEEYVCAFVPLLATACDNLRSALAKNALLALSECFEYLGFARLQSFLVVSTAVRRRSSCNAVSSSEPALLLDVLLRKSTCEKRFLRDAALEAVDQLIQYLASPELIACAAPYATNKNAKVVAIASKIISQSFRRLSPSDLARFTTQEASLQVILAALARFRAGKESTARSESLVCLKMLGESIGNAKMEAALQLALGSDAHTITSILSEVFPSSKKPVSADVGRRGSLRDRMMVAQRQSDTSSEQ</sequence>
<dbReference type="PANTHER" id="PTHR21567">
    <property type="entry name" value="CLASP"/>
    <property type="match status" value="1"/>
</dbReference>
<dbReference type="Proteomes" id="UP000794436">
    <property type="component" value="Unassembled WGS sequence"/>
</dbReference>
<dbReference type="AlphaFoldDB" id="A0A8K1FHP3"/>
<keyword evidence="3" id="KW-1185">Reference proteome</keyword>
<evidence type="ECO:0000256" key="1">
    <source>
        <dbReference type="SAM" id="MobiDB-lite"/>
    </source>
</evidence>
<dbReference type="Gene3D" id="1.25.10.10">
    <property type="entry name" value="Leucine-rich Repeat Variant"/>
    <property type="match status" value="1"/>
</dbReference>
<organism evidence="2 3">
    <name type="scientific">Pythium oligandrum</name>
    <name type="common">Mycoparasitic fungus</name>
    <dbReference type="NCBI Taxonomy" id="41045"/>
    <lineage>
        <taxon>Eukaryota</taxon>
        <taxon>Sar</taxon>
        <taxon>Stramenopiles</taxon>
        <taxon>Oomycota</taxon>
        <taxon>Peronosporomycetes</taxon>
        <taxon>Pythiales</taxon>
        <taxon>Pythiaceae</taxon>
        <taxon>Pythium</taxon>
    </lineage>
</organism>
<dbReference type="GO" id="GO:0005881">
    <property type="term" value="C:cytoplasmic microtubule"/>
    <property type="evidence" value="ECO:0007669"/>
    <property type="project" value="TreeGrafter"/>
</dbReference>
<dbReference type="GO" id="GO:0000226">
    <property type="term" value="P:microtubule cytoskeleton organization"/>
    <property type="evidence" value="ECO:0007669"/>
    <property type="project" value="TreeGrafter"/>
</dbReference>
<accession>A0A8K1FHP3</accession>
<dbReference type="PANTHER" id="PTHR21567:SF87">
    <property type="entry name" value="CRESCERIN-LIKE PROTEIN CHE-12"/>
    <property type="match status" value="1"/>
</dbReference>
<comment type="caution">
    <text evidence="2">The sequence shown here is derived from an EMBL/GenBank/DDBJ whole genome shotgun (WGS) entry which is preliminary data.</text>
</comment>
<dbReference type="InterPro" id="IPR011989">
    <property type="entry name" value="ARM-like"/>
</dbReference>
<gene>
    <name evidence="2" type="ORF">Poli38472_007108</name>
</gene>
<evidence type="ECO:0000313" key="2">
    <source>
        <dbReference type="EMBL" id="TMW58963.1"/>
    </source>
</evidence>
<dbReference type="SUPFAM" id="SSF48371">
    <property type="entry name" value="ARM repeat"/>
    <property type="match status" value="1"/>
</dbReference>
<evidence type="ECO:0000313" key="3">
    <source>
        <dbReference type="Proteomes" id="UP000794436"/>
    </source>
</evidence>
<proteinExistence type="predicted"/>
<dbReference type="GO" id="GO:0008017">
    <property type="term" value="F:microtubule binding"/>
    <property type="evidence" value="ECO:0007669"/>
    <property type="project" value="TreeGrafter"/>
</dbReference>
<protein>
    <recommendedName>
        <fullName evidence="4">TOG domain-containing protein</fullName>
    </recommendedName>
</protein>
<feature type="region of interest" description="Disordered" evidence="1">
    <location>
        <begin position="1"/>
        <end position="26"/>
    </location>
</feature>
<evidence type="ECO:0008006" key="4">
    <source>
        <dbReference type="Google" id="ProtNLM"/>
    </source>
</evidence>
<dbReference type="OrthoDB" id="166659at2759"/>
<dbReference type="EMBL" id="SPLM01000110">
    <property type="protein sequence ID" value="TMW58963.1"/>
    <property type="molecule type" value="Genomic_DNA"/>
</dbReference>